<dbReference type="InterPro" id="IPR020846">
    <property type="entry name" value="MFS_dom"/>
</dbReference>
<dbReference type="InterPro" id="IPR052714">
    <property type="entry name" value="MFS_Exporter"/>
</dbReference>
<dbReference type="GO" id="GO:0005886">
    <property type="term" value="C:plasma membrane"/>
    <property type="evidence" value="ECO:0007669"/>
    <property type="project" value="UniProtKB-SubCell"/>
</dbReference>
<dbReference type="PANTHER" id="PTHR23531">
    <property type="entry name" value="QUINOLENE RESISTANCE PROTEIN NORA"/>
    <property type="match status" value="1"/>
</dbReference>
<evidence type="ECO:0000256" key="5">
    <source>
        <dbReference type="ARBA" id="ARBA00023136"/>
    </source>
</evidence>
<name>A0A1I2C3U4_9BACI</name>
<feature type="transmembrane region" description="Helical" evidence="6">
    <location>
        <begin position="168"/>
        <end position="188"/>
    </location>
</feature>
<feature type="transmembrane region" description="Helical" evidence="6">
    <location>
        <begin position="276"/>
        <end position="295"/>
    </location>
</feature>
<dbReference type="AlphaFoldDB" id="A0A1I2C3U4"/>
<feature type="transmembrane region" description="Helical" evidence="6">
    <location>
        <begin position="12"/>
        <end position="38"/>
    </location>
</feature>
<feature type="transmembrane region" description="Helical" evidence="6">
    <location>
        <begin position="246"/>
        <end position="264"/>
    </location>
</feature>
<evidence type="ECO:0000259" key="7">
    <source>
        <dbReference type="PROSITE" id="PS50850"/>
    </source>
</evidence>
<feature type="transmembrane region" description="Helical" evidence="6">
    <location>
        <begin position="50"/>
        <end position="67"/>
    </location>
</feature>
<keyword evidence="2" id="KW-0813">Transport</keyword>
<dbReference type="CDD" id="cd17489">
    <property type="entry name" value="MFS_YfcJ_like"/>
    <property type="match status" value="1"/>
</dbReference>
<dbReference type="InterPro" id="IPR011701">
    <property type="entry name" value="MFS"/>
</dbReference>
<proteinExistence type="predicted"/>
<evidence type="ECO:0000256" key="2">
    <source>
        <dbReference type="ARBA" id="ARBA00022448"/>
    </source>
</evidence>
<accession>A0A1I2C3U4</accession>
<keyword evidence="4 6" id="KW-1133">Transmembrane helix</keyword>
<feature type="domain" description="Major facilitator superfamily (MFS) profile" evidence="7">
    <location>
        <begin position="13"/>
        <end position="389"/>
    </location>
</feature>
<feature type="transmembrane region" description="Helical" evidence="6">
    <location>
        <begin position="301"/>
        <end position="324"/>
    </location>
</feature>
<gene>
    <name evidence="8" type="ORF">SAMN05192532_102648</name>
</gene>
<dbReference type="InterPro" id="IPR036259">
    <property type="entry name" value="MFS_trans_sf"/>
</dbReference>
<dbReference type="Pfam" id="PF07690">
    <property type="entry name" value="MFS_1"/>
    <property type="match status" value="1"/>
</dbReference>
<keyword evidence="5 6" id="KW-0472">Membrane</keyword>
<feature type="transmembrane region" description="Helical" evidence="6">
    <location>
        <begin position="336"/>
        <end position="358"/>
    </location>
</feature>
<protein>
    <submittedName>
        <fullName evidence="8">Predicted arabinose efflux permease, MFS family</fullName>
    </submittedName>
</protein>
<dbReference type="OrthoDB" id="9814001at2"/>
<sequence length="405" mass="43754">MSTMSNKIWTKDFIGISLIQFIVFTIFYTLLTALPLYVVQDLGKTEVQGGLAGTAMLLSAIIVRPLAGKFVEQFGKKNVLTVTVLLFTATTAGYIWADGFTSLIILRFIHGLFFGVLTTATPVIAAHVIPEKKQGEGLGYFTMAMNVAVVAGPFLGLSLIQFVSFETLFIILSIAMTAGILCLFGVTVKEDNVRTPKKKKQSFSVEEYIEWKAAPVALMSGLVAFAYAGILSFISTYATNLNMESMSSYFFLIFAVTMLLSRPFMGRLFDTRGPKIVIIPSLVIFASGLALLSVAHAPLLFLVAAGLIGVGYGAILPCTLSIAVQSSSRERNGQSTATYFMLYDTGIAAGSYVLGVVVSTVGYSLMYTFSAALVILTAIGFYYLLQGAFTKQRETKMTAEGKKSL</sequence>
<dbReference type="EMBL" id="FONT01000002">
    <property type="protein sequence ID" value="SFE62433.1"/>
    <property type="molecule type" value="Genomic_DNA"/>
</dbReference>
<evidence type="ECO:0000313" key="8">
    <source>
        <dbReference type="EMBL" id="SFE62433.1"/>
    </source>
</evidence>
<feature type="transmembrane region" description="Helical" evidence="6">
    <location>
        <begin position="103"/>
        <end position="126"/>
    </location>
</feature>
<dbReference type="PROSITE" id="PS50850">
    <property type="entry name" value="MFS"/>
    <property type="match status" value="1"/>
</dbReference>
<feature type="transmembrane region" description="Helical" evidence="6">
    <location>
        <begin position="79"/>
        <end position="97"/>
    </location>
</feature>
<dbReference type="STRING" id="930128.SAMN05192532_102648"/>
<evidence type="ECO:0000256" key="1">
    <source>
        <dbReference type="ARBA" id="ARBA00004651"/>
    </source>
</evidence>
<feature type="transmembrane region" description="Helical" evidence="6">
    <location>
        <begin position="138"/>
        <end position="162"/>
    </location>
</feature>
<comment type="subcellular location">
    <subcellularLocation>
        <location evidence="1">Cell membrane</location>
        <topology evidence="1">Multi-pass membrane protein</topology>
    </subcellularLocation>
</comment>
<keyword evidence="3 6" id="KW-0812">Transmembrane</keyword>
<dbReference type="GO" id="GO:0022857">
    <property type="term" value="F:transmembrane transporter activity"/>
    <property type="evidence" value="ECO:0007669"/>
    <property type="project" value="InterPro"/>
</dbReference>
<organism evidence="8 9">
    <name type="scientific">Alteribacillus iranensis</name>
    <dbReference type="NCBI Taxonomy" id="930128"/>
    <lineage>
        <taxon>Bacteria</taxon>
        <taxon>Bacillati</taxon>
        <taxon>Bacillota</taxon>
        <taxon>Bacilli</taxon>
        <taxon>Bacillales</taxon>
        <taxon>Bacillaceae</taxon>
        <taxon>Alteribacillus</taxon>
    </lineage>
</organism>
<dbReference type="PANTHER" id="PTHR23531:SF2">
    <property type="entry name" value="PERMEASE"/>
    <property type="match status" value="1"/>
</dbReference>
<dbReference type="SUPFAM" id="SSF103473">
    <property type="entry name" value="MFS general substrate transporter"/>
    <property type="match status" value="1"/>
</dbReference>
<keyword evidence="9" id="KW-1185">Reference proteome</keyword>
<evidence type="ECO:0000256" key="3">
    <source>
        <dbReference type="ARBA" id="ARBA00022692"/>
    </source>
</evidence>
<evidence type="ECO:0000256" key="6">
    <source>
        <dbReference type="SAM" id="Phobius"/>
    </source>
</evidence>
<evidence type="ECO:0000313" key="9">
    <source>
        <dbReference type="Proteomes" id="UP000199516"/>
    </source>
</evidence>
<dbReference type="Proteomes" id="UP000199516">
    <property type="component" value="Unassembled WGS sequence"/>
</dbReference>
<reference evidence="8 9" key="1">
    <citation type="submission" date="2016-10" db="EMBL/GenBank/DDBJ databases">
        <authorList>
            <person name="de Groot N.N."/>
        </authorList>
    </citation>
    <scope>NUCLEOTIDE SEQUENCE [LARGE SCALE GENOMIC DNA]</scope>
    <source>
        <strain evidence="8 9">DSM 23995</strain>
    </source>
</reference>
<dbReference type="Gene3D" id="1.20.1250.20">
    <property type="entry name" value="MFS general substrate transporter like domains"/>
    <property type="match status" value="1"/>
</dbReference>
<evidence type="ECO:0000256" key="4">
    <source>
        <dbReference type="ARBA" id="ARBA00022989"/>
    </source>
</evidence>
<dbReference type="RefSeq" id="WP_091659511.1">
    <property type="nucleotide sequence ID" value="NZ_FONT01000002.1"/>
</dbReference>
<feature type="transmembrane region" description="Helical" evidence="6">
    <location>
        <begin position="364"/>
        <end position="385"/>
    </location>
</feature>
<feature type="transmembrane region" description="Helical" evidence="6">
    <location>
        <begin position="209"/>
        <end position="234"/>
    </location>
</feature>